<comment type="subcellular location">
    <subcellularLocation>
        <location evidence="1">Membrane</location>
    </subcellularLocation>
</comment>
<dbReference type="PROSITE" id="PS50885">
    <property type="entry name" value="HAMP"/>
    <property type="match status" value="2"/>
</dbReference>
<dbReference type="Pfam" id="PF00015">
    <property type="entry name" value="MCPsignal"/>
    <property type="match status" value="1"/>
</dbReference>
<proteinExistence type="inferred from homology"/>
<evidence type="ECO:0000256" key="3">
    <source>
        <dbReference type="ARBA" id="ARBA00029447"/>
    </source>
</evidence>
<feature type="domain" description="HAMP" evidence="7">
    <location>
        <begin position="303"/>
        <end position="355"/>
    </location>
</feature>
<dbReference type="Gene3D" id="1.10.287.950">
    <property type="entry name" value="Methyl-accepting chemotaxis protein"/>
    <property type="match status" value="1"/>
</dbReference>
<dbReference type="PANTHER" id="PTHR43531:SF11">
    <property type="entry name" value="METHYL-ACCEPTING CHEMOTAXIS PROTEIN 3"/>
    <property type="match status" value="1"/>
</dbReference>
<dbReference type="Gene3D" id="6.10.340.10">
    <property type="match status" value="1"/>
</dbReference>
<protein>
    <submittedName>
        <fullName evidence="8">Chemotaxis protein</fullName>
    </submittedName>
</protein>
<gene>
    <name evidence="8" type="ORF">BJF93_15825</name>
</gene>
<dbReference type="FunFam" id="1.10.287.950:FF:000001">
    <property type="entry name" value="Methyl-accepting chemotaxis sensory transducer"/>
    <property type="match status" value="1"/>
</dbReference>
<dbReference type="SMART" id="SM00283">
    <property type="entry name" value="MA"/>
    <property type="match status" value="1"/>
</dbReference>
<evidence type="ECO:0000313" key="8">
    <source>
        <dbReference type="EMBL" id="OLP60410.1"/>
    </source>
</evidence>
<dbReference type="CDD" id="cd06225">
    <property type="entry name" value="HAMP"/>
    <property type="match status" value="2"/>
</dbReference>
<dbReference type="InterPro" id="IPR029151">
    <property type="entry name" value="Sensor-like_sf"/>
</dbReference>
<dbReference type="SUPFAM" id="SSF58104">
    <property type="entry name" value="Methyl-accepting chemotaxis protein (MCP) signaling domain"/>
    <property type="match status" value="1"/>
</dbReference>
<keyword evidence="2" id="KW-0145">Chemotaxis</keyword>
<keyword evidence="5" id="KW-1133">Transmembrane helix</keyword>
<keyword evidence="9" id="KW-1185">Reference proteome</keyword>
<name>A0A1Q9AYB9_9HYPH</name>
<dbReference type="GO" id="GO:0016020">
    <property type="term" value="C:membrane"/>
    <property type="evidence" value="ECO:0007669"/>
    <property type="project" value="UniProtKB-SubCell"/>
</dbReference>
<dbReference type="AlphaFoldDB" id="A0A1Q9AYB9"/>
<dbReference type="RefSeq" id="WP_075627431.1">
    <property type="nucleotide sequence ID" value="NZ_FOAM01000001.1"/>
</dbReference>
<evidence type="ECO:0000256" key="4">
    <source>
        <dbReference type="PROSITE-ProRule" id="PRU00284"/>
    </source>
</evidence>
<dbReference type="SMART" id="SM00304">
    <property type="entry name" value="HAMP"/>
    <property type="match status" value="2"/>
</dbReference>
<dbReference type="Pfam" id="PF17201">
    <property type="entry name" value="Cache_3-Cache_2"/>
    <property type="match status" value="1"/>
</dbReference>
<accession>A0A1Q9AYB9</accession>
<dbReference type="OrthoDB" id="3378718at2"/>
<reference evidence="8 9" key="1">
    <citation type="submission" date="2016-09" db="EMBL/GenBank/DDBJ databases">
        <title>Rhizobium sp. nov., a novel species isolated from the rice rhizosphere.</title>
        <authorList>
            <person name="Zhao J."/>
            <person name="Zhang X."/>
        </authorList>
    </citation>
    <scope>NUCLEOTIDE SEQUENCE [LARGE SCALE GENOMIC DNA]</scope>
    <source>
        <strain evidence="8 9">1.7048</strain>
    </source>
</reference>
<sequence>MSFLSRFTLTKTITALTVGILALALAAVSLVIAERVSSRIKDQAVADQDSSLRAAATLVERDLPGLTVSWSKNGNVERITAEAIPESFTEHRMIDAIGRMTGQTATIFGWDAASKDFWRRTTNIIKPDGSRAVGTALGKTGAVYAAITKGQVYRGKATILDTPYYTIYQPVFSKDGSVIGILYAGVRAAEIDSMATDLSYAIALTAAVALLLAAILIALCVRRTLGLLPRLTAVADRLAGGDLDAEVPGRALKNEIGALSRALDVFRESAVEKIAMERRAHEGVALRERESQERDATKMEETRQLEDAMDRLADGLHRLSDGDLTVRIDTGFAGQLDRLRLDFNQAAEKLRTTLVRLGGETAGIEASSIEMRSATDDLSKRTEQQAASLEQTSASLEEITSTVRSSSAKADEAAEIAGKARVSTERSSAVVSRAIYAMSRIQDASSEISTILNVIDEIAFQTNLLALNAGVEAARAGEAGKGFAVVAQEVRELAQRSASAAKDIKALIRKSGEAVENGVSLVSETGAALGDISSQVALINEHISAMAIATREQSSALSEINGAISCMDQFTQKNAAMVEETNAVTHRLAESAENLSALIAQFRMSDAPAQALSVKLGRSAPVTIARPASPQSRPVASPARRLIGGLNQAFASAAPAPSTASDQWEKF</sequence>
<dbReference type="InterPro" id="IPR004089">
    <property type="entry name" value="MCPsignal_dom"/>
</dbReference>
<feature type="transmembrane region" description="Helical" evidence="5">
    <location>
        <begin position="198"/>
        <end position="221"/>
    </location>
</feature>
<dbReference type="SUPFAM" id="SSF158472">
    <property type="entry name" value="HAMP domain-like"/>
    <property type="match status" value="1"/>
</dbReference>
<keyword evidence="5" id="KW-0812">Transmembrane</keyword>
<dbReference type="InterPro" id="IPR033462">
    <property type="entry name" value="Cache_3-Cache_2"/>
</dbReference>
<keyword evidence="5" id="KW-0472">Membrane</keyword>
<comment type="caution">
    <text evidence="8">The sequence shown here is derived from an EMBL/GenBank/DDBJ whole genome shotgun (WGS) entry which is preliminary data.</text>
</comment>
<feature type="domain" description="HAMP" evidence="7">
    <location>
        <begin position="222"/>
        <end position="275"/>
    </location>
</feature>
<dbReference type="InterPro" id="IPR003660">
    <property type="entry name" value="HAMP_dom"/>
</dbReference>
<dbReference type="InterPro" id="IPR051310">
    <property type="entry name" value="MCP_chemotaxis"/>
</dbReference>
<evidence type="ECO:0000256" key="5">
    <source>
        <dbReference type="SAM" id="Phobius"/>
    </source>
</evidence>
<dbReference type="SUPFAM" id="SSF103190">
    <property type="entry name" value="Sensory domain-like"/>
    <property type="match status" value="1"/>
</dbReference>
<evidence type="ECO:0000313" key="9">
    <source>
        <dbReference type="Proteomes" id="UP000186364"/>
    </source>
</evidence>
<dbReference type="GO" id="GO:0006935">
    <property type="term" value="P:chemotaxis"/>
    <property type="evidence" value="ECO:0007669"/>
    <property type="project" value="UniProtKB-KW"/>
</dbReference>
<dbReference type="InterPro" id="IPR004090">
    <property type="entry name" value="Chemotax_Me-accpt_rcpt"/>
</dbReference>
<evidence type="ECO:0000259" key="7">
    <source>
        <dbReference type="PROSITE" id="PS50885"/>
    </source>
</evidence>
<comment type="similarity">
    <text evidence="3">Belongs to the methyl-accepting chemotaxis (MCP) protein family.</text>
</comment>
<dbReference type="GO" id="GO:0007165">
    <property type="term" value="P:signal transduction"/>
    <property type="evidence" value="ECO:0007669"/>
    <property type="project" value="UniProtKB-KW"/>
</dbReference>
<dbReference type="GO" id="GO:0004888">
    <property type="term" value="F:transmembrane signaling receptor activity"/>
    <property type="evidence" value="ECO:0007669"/>
    <property type="project" value="InterPro"/>
</dbReference>
<dbReference type="PROSITE" id="PS50111">
    <property type="entry name" value="CHEMOTAXIS_TRANSDUC_2"/>
    <property type="match status" value="1"/>
</dbReference>
<feature type="domain" description="Methyl-accepting transducer" evidence="6">
    <location>
        <begin position="360"/>
        <end position="589"/>
    </location>
</feature>
<evidence type="ECO:0000256" key="2">
    <source>
        <dbReference type="ARBA" id="ARBA00022500"/>
    </source>
</evidence>
<evidence type="ECO:0000256" key="1">
    <source>
        <dbReference type="ARBA" id="ARBA00004370"/>
    </source>
</evidence>
<organism evidence="8 9">
    <name type="scientific">Xaviernesmea oryzae</name>
    <dbReference type="NCBI Taxonomy" id="464029"/>
    <lineage>
        <taxon>Bacteria</taxon>
        <taxon>Pseudomonadati</taxon>
        <taxon>Pseudomonadota</taxon>
        <taxon>Alphaproteobacteria</taxon>
        <taxon>Hyphomicrobiales</taxon>
        <taxon>Rhizobiaceae</taxon>
        <taxon>Rhizobium/Agrobacterium group</taxon>
        <taxon>Xaviernesmea</taxon>
    </lineage>
</organism>
<dbReference type="Pfam" id="PF00672">
    <property type="entry name" value="HAMP"/>
    <property type="match status" value="2"/>
</dbReference>
<dbReference type="CDD" id="cd11386">
    <property type="entry name" value="MCP_signal"/>
    <property type="match status" value="1"/>
</dbReference>
<evidence type="ECO:0000259" key="6">
    <source>
        <dbReference type="PROSITE" id="PS50111"/>
    </source>
</evidence>
<dbReference type="Proteomes" id="UP000186364">
    <property type="component" value="Unassembled WGS sequence"/>
</dbReference>
<dbReference type="PRINTS" id="PR00260">
    <property type="entry name" value="CHEMTRNSDUCR"/>
</dbReference>
<keyword evidence="4" id="KW-0807">Transducer</keyword>
<dbReference type="EMBL" id="MKIP01000037">
    <property type="protein sequence ID" value="OLP60410.1"/>
    <property type="molecule type" value="Genomic_DNA"/>
</dbReference>
<dbReference type="PANTHER" id="PTHR43531">
    <property type="entry name" value="PROTEIN ICFG"/>
    <property type="match status" value="1"/>
</dbReference>